<dbReference type="RefSeq" id="WP_096352640.1">
    <property type="nucleotide sequence ID" value="NZ_AP014946.1"/>
</dbReference>
<feature type="transmembrane region" description="Helical" evidence="1">
    <location>
        <begin position="88"/>
        <end position="110"/>
    </location>
</feature>
<keyword evidence="1" id="KW-0812">Transmembrane</keyword>
<sequence>MNSVGRLVVARPAVSIGWIMLALMSSAVAIASYRYLIDFGPVPPAIAANKFKHPWLVLHAASAATALLVGPIQFVSRLRATRPKLHRWLGRIYVVCCIAGGVTGLVLALGASTGPVSVLGFGLLAVAWTVSTVIAWRAAVERRFVQHQAWMIRSFALTCAALTLRVYIPSLELLPVSFETGYRVISFACWVPNVLIAELLLSDWFKNLRAQSRRTAAKP</sequence>
<evidence type="ECO:0000313" key="2">
    <source>
        <dbReference type="EMBL" id="BAT58548.1"/>
    </source>
</evidence>
<feature type="transmembrane region" description="Helical" evidence="1">
    <location>
        <begin position="180"/>
        <end position="201"/>
    </location>
</feature>
<dbReference type="OrthoDB" id="8759010at2"/>
<keyword evidence="3" id="KW-1185">Reference proteome</keyword>
<accession>A0A0S3PRL3</accession>
<evidence type="ECO:0000256" key="1">
    <source>
        <dbReference type="SAM" id="Phobius"/>
    </source>
</evidence>
<protein>
    <submittedName>
        <fullName evidence="2">Uncharacterized protein</fullName>
    </submittedName>
</protein>
<name>A0A0S3PRL3_9BRAD</name>
<keyword evidence="1" id="KW-1133">Transmembrane helix</keyword>
<feature type="transmembrane region" description="Helical" evidence="1">
    <location>
        <begin position="56"/>
        <end position="76"/>
    </location>
</feature>
<dbReference type="EMBL" id="AP014946">
    <property type="protein sequence ID" value="BAT58548.1"/>
    <property type="molecule type" value="Genomic_DNA"/>
</dbReference>
<organism evidence="2 3">
    <name type="scientific">Variibacter gotjawalensis</name>
    <dbReference type="NCBI Taxonomy" id="1333996"/>
    <lineage>
        <taxon>Bacteria</taxon>
        <taxon>Pseudomonadati</taxon>
        <taxon>Pseudomonadota</taxon>
        <taxon>Alphaproteobacteria</taxon>
        <taxon>Hyphomicrobiales</taxon>
        <taxon>Nitrobacteraceae</taxon>
        <taxon>Variibacter</taxon>
    </lineage>
</organism>
<feature type="transmembrane region" description="Helical" evidence="1">
    <location>
        <begin position="116"/>
        <end position="138"/>
    </location>
</feature>
<reference evidence="2 3" key="1">
    <citation type="submission" date="2015-08" db="EMBL/GenBank/DDBJ databases">
        <title>Investigation of the bacterial diversity of lava forest soil.</title>
        <authorList>
            <person name="Lee J.S."/>
        </authorList>
    </citation>
    <scope>NUCLEOTIDE SEQUENCE [LARGE SCALE GENOMIC DNA]</scope>
    <source>
        <strain evidence="2 3">GJW-30</strain>
    </source>
</reference>
<feature type="transmembrane region" description="Helical" evidence="1">
    <location>
        <begin position="12"/>
        <end position="36"/>
    </location>
</feature>
<keyword evidence="1" id="KW-0472">Membrane</keyword>
<dbReference type="Pfam" id="PF10067">
    <property type="entry name" value="DUF2306"/>
    <property type="match status" value="1"/>
</dbReference>
<gene>
    <name evidence="2" type="ORF">GJW-30_1_01074</name>
</gene>
<proteinExistence type="predicted"/>
<dbReference type="AlphaFoldDB" id="A0A0S3PRL3"/>
<evidence type="ECO:0000313" key="3">
    <source>
        <dbReference type="Proteomes" id="UP000236884"/>
    </source>
</evidence>
<dbReference type="Proteomes" id="UP000236884">
    <property type="component" value="Chromosome"/>
</dbReference>
<dbReference type="InterPro" id="IPR018750">
    <property type="entry name" value="DUF2306_membrane"/>
</dbReference>
<dbReference type="KEGG" id="vgo:GJW-30_1_01074"/>
<feature type="transmembrane region" description="Helical" evidence="1">
    <location>
        <begin position="150"/>
        <end position="168"/>
    </location>
</feature>